<dbReference type="GO" id="GO:0015990">
    <property type="term" value="P:electron transport coupled proton transport"/>
    <property type="evidence" value="ECO:0007669"/>
    <property type="project" value="TreeGrafter"/>
</dbReference>
<feature type="transmembrane region" description="Helical" evidence="7">
    <location>
        <begin position="115"/>
        <end position="136"/>
    </location>
</feature>
<evidence type="ECO:0000256" key="4">
    <source>
        <dbReference type="ARBA" id="ARBA00022989"/>
    </source>
</evidence>
<protein>
    <submittedName>
        <fullName evidence="9">NADH-quinone oxidoreductase subunit M</fullName>
        <ecNumber evidence="9">1.6.5.11</ecNumber>
    </submittedName>
</protein>
<dbReference type="AlphaFoldDB" id="A0A7X6IBA8"/>
<organism evidence="9 10">
    <name type="scientific">Candidatus Manganitrophus noduliformans</name>
    <dbReference type="NCBI Taxonomy" id="2606439"/>
    <lineage>
        <taxon>Bacteria</taxon>
        <taxon>Pseudomonadati</taxon>
        <taxon>Nitrospirota</taxon>
        <taxon>Nitrospiria</taxon>
        <taxon>Candidatus Troglogloeales</taxon>
        <taxon>Candidatus Manganitrophaceae</taxon>
        <taxon>Candidatus Manganitrophus</taxon>
    </lineage>
</organism>
<feature type="transmembrane region" description="Helical" evidence="7">
    <location>
        <begin position="381"/>
        <end position="402"/>
    </location>
</feature>
<feature type="transmembrane region" description="Helical" evidence="7">
    <location>
        <begin position="342"/>
        <end position="360"/>
    </location>
</feature>
<feature type="transmembrane region" description="Helical" evidence="7">
    <location>
        <begin position="142"/>
        <end position="159"/>
    </location>
</feature>
<feature type="transmembrane region" description="Helical" evidence="7">
    <location>
        <begin position="171"/>
        <end position="192"/>
    </location>
</feature>
<dbReference type="EMBL" id="VTOW01000002">
    <property type="protein sequence ID" value="NKE71214.1"/>
    <property type="molecule type" value="Genomic_DNA"/>
</dbReference>
<reference evidence="9 10" key="1">
    <citation type="journal article" date="2020" name="Nature">
        <title>Bacterial chemolithoautotrophy via manganese oxidation.</title>
        <authorList>
            <person name="Yu H."/>
            <person name="Leadbetter J.R."/>
        </authorList>
    </citation>
    <scope>NUCLEOTIDE SEQUENCE [LARGE SCALE GENOMIC DNA]</scope>
    <source>
        <strain evidence="9 10">Mn-1</strain>
    </source>
</reference>
<accession>A0A7X6IBA8</accession>
<keyword evidence="10" id="KW-1185">Reference proteome</keyword>
<comment type="subcellular location">
    <subcellularLocation>
        <location evidence="1">Endomembrane system</location>
        <topology evidence="1">Multi-pass membrane protein</topology>
    </subcellularLocation>
    <subcellularLocation>
        <location evidence="6">Membrane</location>
        <topology evidence="6">Multi-pass membrane protein</topology>
    </subcellularLocation>
</comment>
<feature type="transmembrane region" description="Helical" evidence="7">
    <location>
        <begin position="29"/>
        <end position="48"/>
    </location>
</feature>
<dbReference type="GO" id="GO:0008137">
    <property type="term" value="F:NADH dehydrogenase (ubiquinone) activity"/>
    <property type="evidence" value="ECO:0007669"/>
    <property type="project" value="InterPro"/>
</dbReference>
<evidence type="ECO:0000259" key="8">
    <source>
        <dbReference type="Pfam" id="PF00361"/>
    </source>
</evidence>
<feature type="transmembrane region" description="Helical" evidence="7">
    <location>
        <begin position="253"/>
        <end position="273"/>
    </location>
</feature>
<dbReference type="NCBIfam" id="TIGR01972">
    <property type="entry name" value="NDH_I_M"/>
    <property type="match status" value="1"/>
</dbReference>
<dbReference type="Proteomes" id="UP000534783">
    <property type="component" value="Unassembled WGS sequence"/>
</dbReference>
<dbReference type="GO" id="GO:0012505">
    <property type="term" value="C:endomembrane system"/>
    <property type="evidence" value="ECO:0007669"/>
    <property type="project" value="UniProtKB-SubCell"/>
</dbReference>
<dbReference type="GO" id="GO:0003954">
    <property type="term" value="F:NADH dehydrogenase activity"/>
    <property type="evidence" value="ECO:0007669"/>
    <property type="project" value="TreeGrafter"/>
</dbReference>
<evidence type="ECO:0000256" key="2">
    <source>
        <dbReference type="ARBA" id="ARBA00009025"/>
    </source>
</evidence>
<feature type="transmembrane region" description="Helical" evidence="7">
    <location>
        <begin position="311"/>
        <end position="330"/>
    </location>
</feature>
<dbReference type="InterPro" id="IPR003918">
    <property type="entry name" value="NADH_UbQ_OxRdtase"/>
</dbReference>
<dbReference type="PANTHER" id="PTHR43507:SF1">
    <property type="entry name" value="NADH-UBIQUINONE OXIDOREDUCTASE CHAIN 4"/>
    <property type="match status" value="1"/>
</dbReference>
<sequence length="504" mass="56049">MILVWLILIPLIGGLLAWAFGRDGKNTSRWISLIAVGLGFILSIVLWVRNAGRVMTFSADRPVAWLEEINLPWIPRFGITFHLAMDGLSLLLIVLTFFLGILSVLASWREIQERVGFFHFNLLWVLSGIVGVFVAVDLFLFYFAWELMLIPMTFLIAIWGHERRIYAAIKFFIFTHIGGLLMLIAIIALYLIHGRTTGHYTFAYEELLGTSMRPETARWIMLGFFASFAVKLPMFPFHTWLPDAHTEAPTAGSVILAGLLLKTGAYGLLRFIFPLFPQAAREAAPYIMVLAVIGIIYGAFLAFSQTDLKRLVAYTSVSHLGFVLLGVFAWNELGIQGAVMEMLAHGISTGALFILVGQIQERTHTREIDRMGGLWSTMPRWSGVGFLFTMAAIGLPGLGNFIAEVLVLLGTYRVSVALTVWAAVGILVGTFYGMRLVQKVFHGPNRNGWTLPDLGRREILILVPLILTIVWLGIYPQPVFETFQTAMEGLQRAAGQTAVALGRG</sequence>
<dbReference type="InterPro" id="IPR001750">
    <property type="entry name" value="ND/Mrp_TM"/>
</dbReference>
<feature type="transmembrane region" description="Helical" evidence="7">
    <location>
        <begin position="285"/>
        <end position="304"/>
    </location>
</feature>
<name>A0A7X6IBA8_9BACT</name>
<feature type="domain" description="NADH:quinone oxidoreductase/Mrp antiporter transmembrane" evidence="8">
    <location>
        <begin position="135"/>
        <end position="424"/>
    </location>
</feature>
<dbReference type="EC" id="1.6.5.11" evidence="9"/>
<evidence type="ECO:0000256" key="6">
    <source>
        <dbReference type="RuleBase" id="RU000320"/>
    </source>
</evidence>
<dbReference type="GO" id="GO:0042773">
    <property type="term" value="P:ATP synthesis coupled electron transport"/>
    <property type="evidence" value="ECO:0007669"/>
    <property type="project" value="InterPro"/>
</dbReference>
<evidence type="ECO:0000256" key="3">
    <source>
        <dbReference type="ARBA" id="ARBA00022692"/>
    </source>
</evidence>
<dbReference type="PRINTS" id="PR01437">
    <property type="entry name" value="NUOXDRDTASE4"/>
</dbReference>
<feature type="transmembrane region" description="Helical" evidence="7">
    <location>
        <begin position="91"/>
        <end position="108"/>
    </location>
</feature>
<comment type="similarity">
    <text evidence="2">Belongs to the complex I subunit 4 family.</text>
</comment>
<keyword evidence="3 6" id="KW-0812">Transmembrane</keyword>
<evidence type="ECO:0000313" key="10">
    <source>
        <dbReference type="Proteomes" id="UP000534783"/>
    </source>
</evidence>
<comment type="caution">
    <text evidence="9">The sequence shown here is derived from an EMBL/GenBank/DDBJ whole genome shotgun (WGS) entry which is preliminary data.</text>
</comment>
<keyword evidence="5 7" id="KW-0472">Membrane</keyword>
<dbReference type="GO" id="GO:0048039">
    <property type="term" value="F:ubiquinone binding"/>
    <property type="evidence" value="ECO:0007669"/>
    <property type="project" value="TreeGrafter"/>
</dbReference>
<feature type="transmembrane region" description="Helical" evidence="7">
    <location>
        <begin position="458"/>
        <end position="475"/>
    </location>
</feature>
<keyword evidence="4 7" id="KW-1133">Transmembrane helix</keyword>
<dbReference type="GO" id="GO:0016020">
    <property type="term" value="C:membrane"/>
    <property type="evidence" value="ECO:0007669"/>
    <property type="project" value="UniProtKB-SubCell"/>
</dbReference>
<gene>
    <name evidence="9" type="primary">nuoM</name>
    <name evidence="9" type="ORF">MNODULE_10745</name>
</gene>
<feature type="transmembrane region" description="Helical" evidence="7">
    <location>
        <begin position="219"/>
        <end position="241"/>
    </location>
</feature>
<feature type="transmembrane region" description="Helical" evidence="7">
    <location>
        <begin position="414"/>
        <end position="437"/>
    </location>
</feature>
<dbReference type="NCBIfam" id="NF004498">
    <property type="entry name" value="PRK05846.1-1"/>
    <property type="match status" value="1"/>
</dbReference>
<keyword evidence="9" id="KW-0560">Oxidoreductase</keyword>
<dbReference type="PANTHER" id="PTHR43507">
    <property type="entry name" value="NADH-UBIQUINONE OXIDOREDUCTASE CHAIN 4"/>
    <property type="match status" value="1"/>
</dbReference>
<evidence type="ECO:0000313" key="9">
    <source>
        <dbReference type="EMBL" id="NKE71214.1"/>
    </source>
</evidence>
<evidence type="ECO:0000256" key="1">
    <source>
        <dbReference type="ARBA" id="ARBA00004127"/>
    </source>
</evidence>
<proteinExistence type="inferred from homology"/>
<dbReference type="RefSeq" id="WP_168059647.1">
    <property type="nucleotide sequence ID" value="NZ_VTOW01000002.1"/>
</dbReference>
<evidence type="ECO:0000256" key="7">
    <source>
        <dbReference type="SAM" id="Phobius"/>
    </source>
</evidence>
<evidence type="ECO:0000256" key="5">
    <source>
        <dbReference type="ARBA" id="ARBA00023136"/>
    </source>
</evidence>
<dbReference type="Pfam" id="PF00361">
    <property type="entry name" value="Proton_antipo_M"/>
    <property type="match status" value="1"/>
</dbReference>
<dbReference type="InterPro" id="IPR010227">
    <property type="entry name" value="NADH_Q_OxRdtase_chainM/4"/>
</dbReference>